<dbReference type="InterPro" id="IPR050298">
    <property type="entry name" value="Gram-neg_bact_OMP"/>
</dbReference>
<keyword evidence="10" id="KW-0998">Cell outer membrane</keyword>
<keyword evidence="5" id="KW-0812">Transmembrane</keyword>
<keyword evidence="4" id="KW-1134">Transmembrane beta strand</keyword>
<keyword evidence="6 11" id="KW-0732">Signal</keyword>
<keyword evidence="3" id="KW-0813">Transport</keyword>
<proteinExistence type="predicted"/>
<dbReference type="RefSeq" id="WP_273952404.1">
    <property type="nucleotide sequence ID" value="NZ_JAQSIP010000007.1"/>
</dbReference>
<accession>A0ABT5N131</accession>
<comment type="caution">
    <text evidence="13">The sequence shown here is derived from an EMBL/GenBank/DDBJ whole genome shotgun (WGS) entry which is preliminary data.</text>
</comment>
<keyword evidence="14" id="KW-1185">Reference proteome</keyword>
<gene>
    <name evidence="13" type="ORF">PSQ40_14750</name>
</gene>
<evidence type="ECO:0000313" key="14">
    <source>
        <dbReference type="Proteomes" id="UP001528673"/>
    </source>
</evidence>
<dbReference type="Pfam" id="PF13609">
    <property type="entry name" value="Porin_4"/>
    <property type="match status" value="1"/>
</dbReference>
<evidence type="ECO:0000256" key="9">
    <source>
        <dbReference type="ARBA" id="ARBA00023136"/>
    </source>
</evidence>
<dbReference type="SUPFAM" id="SSF56935">
    <property type="entry name" value="Porins"/>
    <property type="match status" value="1"/>
</dbReference>
<dbReference type="CDD" id="cd00342">
    <property type="entry name" value="gram_neg_porins"/>
    <property type="match status" value="1"/>
</dbReference>
<keyword evidence="9" id="KW-0472">Membrane</keyword>
<dbReference type="Gene3D" id="2.40.160.10">
    <property type="entry name" value="Porin"/>
    <property type="match status" value="1"/>
</dbReference>
<dbReference type="Proteomes" id="UP001528673">
    <property type="component" value="Unassembled WGS sequence"/>
</dbReference>
<evidence type="ECO:0000256" key="10">
    <source>
        <dbReference type="ARBA" id="ARBA00023237"/>
    </source>
</evidence>
<evidence type="ECO:0000259" key="12">
    <source>
        <dbReference type="Pfam" id="PF13609"/>
    </source>
</evidence>
<evidence type="ECO:0000256" key="8">
    <source>
        <dbReference type="ARBA" id="ARBA00023114"/>
    </source>
</evidence>
<evidence type="ECO:0000256" key="1">
    <source>
        <dbReference type="ARBA" id="ARBA00004571"/>
    </source>
</evidence>
<comment type="subunit">
    <text evidence="2">Homotrimer.</text>
</comment>
<comment type="subcellular location">
    <subcellularLocation>
        <location evidence="1">Cell outer membrane</location>
        <topology evidence="1">Multi-pass membrane protein</topology>
    </subcellularLocation>
</comment>
<dbReference type="PRINTS" id="PR00184">
    <property type="entry name" value="NEISSPPORIN"/>
</dbReference>
<evidence type="ECO:0000256" key="2">
    <source>
        <dbReference type="ARBA" id="ARBA00011233"/>
    </source>
</evidence>
<evidence type="ECO:0000256" key="7">
    <source>
        <dbReference type="ARBA" id="ARBA00023065"/>
    </source>
</evidence>
<protein>
    <submittedName>
        <fullName evidence="13">Porin</fullName>
    </submittedName>
</protein>
<evidence type="ECO:0000256" key="4">
    <source>
        <dbReference type="ARBA" id="ARBA00022452"/>
    </source>
</evidence>
<evidence type="ECO:0000256" key="11">
    <source>
        <dbReference type="SAM" id="SignalP"/>
    </source>
</evidence>
<dbReference type="InterPro" id="IPR023614">
    <property type="entry name" value="Porin_dom_sf"/>
</dbReference>
<evidence type="ECO:0000256" key="5">
    <source>
        <dbReference type="ARBA" id="ARBA00022692"/>
    </source>
</evidence>
<reference evidence="13 14" key="1">
    <citation type="submission" date="2023-02" db="EMBL/GenBank/DDBJ databases">
        <title>Bacterial whole genomic sequence of Curvibacter sp. HBC61.</title>
        <authorList>
            <person name="Le V."/>
            <person name="Ko S.-R."/>
            <person name="Ahn C.-Y."/>
            <person name="Oh H.-M."/>
        </authorList>
    </citation>
    <scope>NUCLEOTIDE SEQUENCE [LARGE SCALE GENOMIC DNA]</scope>
    <source>
        <strain evidence="13 14">HBC61</strain>
    </source>
</reference>
<dbReference type="InterPro" id="IPR002299">
    <property type="entry name" value="Porin_Neis"/>
</dbReference>
<evidence type="ECO:0000256" key="6">
    <source>
        <dbReference type="ARBA" id="ARBA00022729"/>
    </source>
</evidence>
<feature type="chain" id="PRO_5046429890" evidence="11">
    <location>
        <begin position="27"/>
        <end position="360"/>
    </location>
</feature>
<evidence type="ECO:0000256" key="3">
    <source>
        <dbReference type="ARBA" id="ARBA00022448"/>
    </source>
</evidence>
<keyword evidence="7" id="KW-0406">Ion transport</keyword>
<keyword evidence="8" id="KW-0626">Porin</keyword>
<dbReference type="InterPro" id="IPR033900">
    <property type="entry name" value="Gram_neg_porin_domain"/>
</dbReference>
<organism evidence="13 14">
    <name type="scientific">Curvibacter cyanobacteriorum</name>
    <dbReference type="NCBI Taxonomy" id="3026422"/>
    <lineage>
        <taxon>Bacteria</taxon>
        <taxon>Pseudomonadati</taxon>
        <taxon>Pseudomonadota</taxon>
        <taxon>Betaproteobacteria</taxon>
        <taxon>Burkholderiales</taxon>
        <taxon>Comamonadaceae</taxon>
        <taxon>Curvibacter</taxon>
    </lineage>
</organism>
<dbReference type="EMBL" id="JAQSIP010000007">
    <property type="protein sequence ID" value="MDD0839840.1"/>
    <property type="molecule type" value="Genomic_DNA"/>
</dbReference>
<dbReference type="PANTHER" id="PTHR34501:SF9">
    <property type="entry name" value="MAJOR OUTER MEMBRANE PROTEIN P.IA"/>
    <property type="match status" value="1"/>
</dbReference>
<name>A0ABT5N131_9BURK</name>
<feature type="domain" description="Porin" evidence="12">
    <location>
        <begin position="14"/>
        <end position="328"/>
    </location>
</feature>
<dbReference type="PANTHER" id="PTHR34501">
    <property type="entry name" value="PROTEIN YDDL-RELATED"/>
    <property type="match status" value="1"/>
</dbReference>
<sequence>MRIVFNRTNLWSAVATLLLGAAQVHAQTSNVSLYGVLDVGFSSTSDVQGGKFNQIATRHESSFWGMRGREDLGDGMRASFQFERSVTVASGADGVRSSFVGLAGHHWGAITIGRQYDLLVDHVQTDPARQNSITTVVPGNYDRSLGNYLDNSIKYKSPAFGGVVFGAMVATSQGAAANAGRASGLNAMYEVPGTRVVATVLKVDGTTARPFNDLGVNSLFGISMGKDRTRSVVMDQTIVALGAFHDVGGVRLLGNFSDTALESVANGRKEHYRALRLGLYTPVKQGLKWGVGTSISTLSDSRWTNLHAIATYVFSPRSEVYVRAVTQRASGPQQAAALFLEGPSSSSRQTVYGAGITHRF</sequence>
<evidence type="ECO:0000313" key="13">
    <source>
        <dbReference type="EMBL" id="MDD0839840.1"/>
    </source>
</evidence>
<feature type="signal peptide" evidence="11">
    <location>
        <begin position="1"/>
        <end position="26"/>
    </location>
</feature>